<accession>A0A8T2QLD1</accession>
<dbReference type="GO" id="GO:0003676">
    <property type="term" value="F:nucleic acid binding"/>
    <property type="evidence" value="ECO:0007669"/>
    <property type="project" value="InterPro"/>
</dbReference>
<name>A0A8T2QLD1_CERRI</name>
<protein>
    <recommendedName>
        <fullName evidence="3">CCHC-type domain-containing protein</fullName>
    </recommendedName>
</protein>
<feature type="region of interest" description="Disordered" evidence="2">
    <location>
        <begin position="118"/>
        <end position="154"/>
    </location>
</feature>
<keyword evidence="1" id="KW-0479">Metal-binding</keyword>
<keyword evidence="5" id="KW-1185">Reference proteome</keyword>
<dbReference type="Pfam" id="PF22936">
    <property type="entry name" value="Pol_BBD"/>
    <property type="match status" value="1"/>
</dbReference>
<dbReference type="PROSITE" id="PS50158">
    <property type="entry name" value="ZF_CCHC"/>
    <property type="match status" value="1"/>
</dbReference>
<feature type="compositionally biased region" description="Low complexity" evidence="2">
    <location>
        <begin position="118"/>
        <end position="130"/>
    </location>
</feature>
<sequence length="301" mass="34868">MDDNIEQIVGDKLNKDNYHIWLYRMENFLMEKRLWGLMNGEDECPQLPDNYNAEEQKEYKTWIEKSRKYKSLDTSISIRGTMPDFHELVALFMIEEVKLGLNALGSGNSRDHAFFQYRGRGSSRGHSSSRNAKPMDMPTGRGRSNSRGRERSQAPGDCYHCVKYGHFEKDCYYKHNSQRGRGRSHYAAYGNFSTKSSYRDYGRDNTFAMEHVLNSMSKLGNNMNWYIDSGCKNHMTSIRDWFDSKEALKTKDYMEIGDDTLDMINDVGNVSLVQRNGVRNTLSDVLHVPSITNNLVWLVNL</sequence>
<evidence type="ECO:0000313" key="5">
    <source>
        <dbReference type="Proteomes" id="UP000825935"/>
    </source>
</evidence>
<dbReference type="InterPro" id="IPR054722">
    <property type="entry name" value="PolX-like_BBD"/>
</dbReference>
<gene>
    <name evidence="4" type="ORF">KP509_34G055300</name>
</gene>
<dbReference type="Proteomes" id="UP000825935">
    <property type="component" value="Chromosome 34"/>
</dbReference>
<keyword evidence="1" id="KW-0863">Zinc-finger</keyword>
<organism evidence="4 5">
    <name type="scientific">Ceratopteris richardii</name>
    <name type="common">Triangle waterfern</name>
    <dbReference type="NCBI Taxonomy" id="49495"/>
    <lineage>
        <taxon>Eukaryota</taxon>
        <taxon>Viridiplantae</taxon>
        <taxon>Streptophyta</taxon>
        <taxon>Embryophyta</taxon>
        <taxon>Tracheophyta</taxon>
        <taxon>Polypodiopsida</taxon>
        <taxon>Polypodiidae</taxon>
        <taxon>Polypodiales</taxon>
        <taxon>Pteridineae</taxon>
        <taxon>Pteridaceae</taxon>
        <taxon>Parkerioideae</taxon>
        <taxon>Ceratopteris</taxon>
    </lineage>
</organism>
<dbReference type="OrthoDB" id="8063676at2759"/>
<dbReference type="AlphaFoldDB" id="A0A8T2QLD1"/>
<evidence type="ECO:0000256" key="2">
    <source>
        <dbReference type="SAM" id="MobiDB-lite"/>
    </source>
</evidence>
<comment type="caution">
    <text evidence="4">The sequence shown here is derived from an EMBL/GenBank/DDBJ whole genome shotgun (WGS) entry which is preliminary data.</text>
</comment>
<dbReference type="SUPFAM" id="SSF57756">
    <property type="entry name" value="Retrovirus zinc finger-like domains"/>
    <property type="match status" value="1"/>
</dbReference>
<evidence type="ECO:0000256" key="1">
    <source>
        <dbReference type="PROSITE-ProRule" id="PRU00047"/>
    </source>
</evidence>
<dbReference type="InterPro" id="IPR036875">
    <property type="entry name" value="Znf_CCHC_sf"/>
</dbReference>
<feature type="domain" description="CCHC-type" evidence="3">
    <location>
        <begin position="158"/>
        <end position="171"/>
    </location>
</feature>
<dbReference type="GO" id="GO:0008270">
    <property type="term" value="F:zinc ion binding"/>
    <property type="evidence" value="ECO:0007669"/>
    <property type="project" value="UniProtKB-KW"/>
</dbReference>
<proteinExistence type="predicted"/>
<evidence type="ECO:0000259" key="3">
    <source>
        <dbReference type="PROSITE" id="PS50158"/>
    </source>
</evidence>
<dbReference type="InterPro" id="IPR001878">
    <property type="entry name" value="Znf_CCHC"/>
</dbReference>
<evidence type="ECO:0000313" key="4">
    <source>
        <dbReference type="EMBL" id="KAH7284468.1"/>
    </source>
</evidence>
<dbReference type="EMBL" id="CM035439">
    <property type="protein sequence ID" value="KAH7284468.1"/>
    <property type="molecule type" value="Genomic_DNA"/>
</dbReference>
<keyword evidence="1" id="KW-0862">Zinc</keyword>
<reference evidence="4" key="1">
    <citation type="submission" date="2021-08" db="EMBL/GenBank/DDBJ databases">
        <title>WGS assembly of Ceratopteris richardii.</title>
        <authorList>
            <person name="Marchant D.B."/>
            <person name="Chen G."/>
            <person name="Jenkins J."/>
            <person name="Shu S."/>
            <person name="Leebens-Mack J."/>
            <person name="Grimwood J."/>
            <person name="Schmutz J."/>
            <person name="Soltis P."/>
            <person name="Soltis D."/>
            <person name="Chen Z.-H."/>
        </authorList>
    </citation>
    <scope>NUCLEOTIDE SEQUENCE</scope>
    <source>
        <strain evidence="4">Whitten #5841</strain>
        <tissue evidence="4">Leaf</tissue>
    </source>
</reference>